<evidence type="ECO:0000313" key="4">
    <source>
        <dbReference type="Proteomes" id="UP000322225"/>
    </source>
</evidence>
<dbReference type="CDD" id="cd04301">
    <property type="entry name" value="NAT_SF"/>
    <property type="match status" value="1"/>
</dbReference>
<dbReference type="GeneID" id="43586336"/>
<evidence type="ECO:0000256" key="2">
    <source>
        <dbReference type="ARBA" id="ARBA00023315"/>
    </source>
</evidence>
<evidence type="ECO:0000313" key="3">
    <source>
        <dbReference type="EMBL" id="WWD22217.1"/>
    </source>
</evidence>
<evidence type="ECO:0000256" key="1">
    <source>
        <dbReference type="ARBA" id="ARBA00022679"/>
    </source>
</evidence>
<dbReference type="Pfam" id="PF00583">
    <property type="entry name" value="Acetyltransf_1"/>
    <property type="match status" value="1"/>
</dbReference>
<dbReference type="Proteomes" id="UP000322225">
    <property type="component" value="Chromosome 13"/>
</dbReference>
<accession>A0A5M6CBP9</accession>
<keyword evidence="4" id="KW-1185">Reference proteome</keyword>
<reference evidence="3" key="2">
    <citation type="submission" date="2024-01" db="EMBL/GenBank/DDBJ databases">
        <title>Comparative genomics of Cryptococcus and Kwoniella reveals pathogenesis evolution and contrasting modes of karyotype evolution via chromosome fusion or intercentromeric recombination.</title>
        <authorList>
            <person name="Coelho M.A."/>
            <person name="David-Palma M."/>
            <person name="Shea T."/>
            <person name="Bowers K."/>
            <person name="McGinley-Smith S."/>
            <person name="Mohammad A.W."/>
            <person name="Gnirke A."/>
            <person name="Yurkov A.M."/>
            <person name="Nowrousian M."/>
            <person name="Sun S."/>
            <person name="Cuomo C.A."/>
            <person name="Heitman J."/>
        </authorList>
    </citation>
    <scope>NUCLEOTIDE SEQUENCE</scope>
    <source>
        <strain evidence="3">CBS 12478</strain>
    </source>
</reference>
<dbReference type="Gene3D" id="3.40.630.30">
    <property type="match status" value="1"/>
</dbReference>
<protein>
    <submittedName>
        <fullName evidence="3">Uncharacterized protein</fullName>
    </submittedName>
</protein>
<organism evidence="3 4">
    <name type="scientific">Kwoniella shandongensis</name>
    <dbReference type="NCBI Taxonomy" id="1734106"/>
    <lineage>
        <taxon>Eukaryota</taxon>
        <taxon>Fungi</taxon>
        <taxon>Dikarya</taxon>
        <taxon>Basidiomycota</taxon>
        <taxon>Agaricomycotina</taxon>
        <taxon>Tremellomycetes</taxon>
        <taxon>Tremellales</taxon>
        <taxon>Cryptococcaceae</taxon>
        <taxon>Kwoniella</taxon>
    </lineage>
</organism>
<keyword evidence="2" id="KW-0012">Acyltransferase</keyword>
<name>A0A5M6CBP9_9TREE</name>
<dbReference type="EMBL" id="CP144063">
    <property type="protein sequence ID" value="WWD22217.1"/>
    <property type="molecule type" value="Genomic_DNA"/>
</dbReference>
<dbReference type="AlphaFoldDB" id="A0A5M6CBP9"/>
<keyword evidence="1" id="KW-0808">Transferase</keyword>
<dbReference type="KEGG" id="ksn:43586336"/>
<reference evidence="3" key="1">
    <citation type="submission" date="2017-08" db="EMBL/GenBank/DDBJ databases">
        <authorList>
            <person name="Cuomo C."/>
            <person name="Billmyre B."/>
            <person name="Heitman J."/>
        </authorList>
    </citation>
    <scope>NUCLEOTIDE SEQUENCE</scope>
    <source>
        <strain evidence="3">CBS 12478</strain>
    </source>
</reference>
<dbReference type="RefSeq" id="XP_031863783.1">
    <property type="nucleotide sequence ID" value="XM_032002226.1"/>
</dbReference>
<dbReference type="OrthoDB" id="9975416at2759"/>
<dbReference type="PANTHER" id="PTHR43877">
    <property type="entry name" value="AMINOALKYLPHOSPHONATE N-ACETYLTRANSFERASE-RELATED-RELATED"/>
    <property type="match status" value="1"/>
</dbReference>
<dbReference type="InterPro" id="IPR000182">
    <property type="entry name" value="GNAT_dom"/>
</dbReference>
<dbReference type="InterPro" id="IPR050832">
    <property type="entry name" value="Bact_Acetyltransf"/>
</dbReference>
<dbReference type="PROSITE" id="PS51186">
    <property type="entry name" value="GNAT"/>
    <property type="match status" value="1"/>
</dbReference>
<proteinExistence type="predicted"/>
<sequence length="208" mass="23112">MSEQSAPEPYIRLFRSGDEPSLSKICCATGNKGEDATGLLSNDEIWGDVYVLPYVARDPSLAWVVEAGGAVVGYCVATDDTQKFNEWFGEEWWPKRQSRFTRDQTPRETTIFDYADAKTRATPDPYGYNTRYPAHMHIDLLPSAQGRGIGAKLITTAISALRERKVSAVRLGTSAENVRACRFYTKLGFGEADAKAGSRVFVLDLQEQ</sequence>
<gene>
    <name evidence="3" type="ORF">CI109_106708</name>
</gene>
<dbReference type="InterPro" id="IPR016181">
    <property type="entry name" value="Acyl_CoA_acyltransferase"/>
</dbReference>
<dbReference type="SUPFAM" id="SSF55729">
    <property type="entry name" value="Acyl-CoA N-acyltransferases (Nat)"/>
    <property type="match status" value="1"/>
</dbReference>
<dbReference type="GO" id="GO:0016747">
    <property type="term" value="F:acyltransferase activity, transferring groups other than amino-acyl groups"/>
    <property type="evidence" value="ECO:0007669"/>
    <property type="project" value="InterPro"/>
</dbReference>